<protein>
    <submittedName>
        <fullName evidence="2">Uncharacterized protein YpmS</fullName>
    </submittedName>
</protein>
<keyword evidence="3" id="KW-1185">Reference proteome</keyword>
<evidence type="ECO:0000256" key="1">
    <source>
        <dbReference type="SAM" id="Phobius"/>
    </source>
</evidence>
<dbReference type="EMBL" id="JACDUU010000006">
    <property type="protein sequence ID" value="MBA2872340.1"/>
    <property type="molecule type" value="Genomic_DNA"/>
</dbReference>
<reference evidence="2 3" key="1">
    <citation type="submission" date="2020-07" db="EMBL/GenBank/DDBJ databases">
        <title>Genomic Encyclopedia of Type Strains, Phase IV (KMG-IV): sequencing the most valuable type-strain genomes for metagenomic binning, comparative biology and taxonomic classification.</title>
        <authorList>
            <person name="Goeker M."/>
        </authorList>
    </citation>
    <scope>NUCLEOTIDE SEQUENCE [LARGE SCALE GENOMIC DNA]</scope>
    <source>
        <strain evidence="2 3">DSM 25220</strain>
    </source>
</reference>
<comment type="caution">
    <text evidence="2">The sequence shown here is derived from an EMBL/GenBank/DDBJ whole genome shotgun (WGS) entry which is preliminary data.</text>
</comment>
<accession>A0A7V9Z1S8</accession>
<gene>
    <name evidence="2" type="ORF">HNQ85_002649</name>
</gene>
<keyword evidence="1" id="KW-1133">Transmembrane helix</keyword>
<organism evidence="2 3">
    <name type="scientific">[Anoxybacillus] calidus</name>
    <dbReference type="NCBI Taxonomy" id="575178"/>
    <lineage>
        <taxon>Bacteria</taxon>
        <taxon>Bacillati</taxon>
        <taxon>Bacillota</taxon>
        <taxon>Bacilli</taxon>
        <taxon>Bacillales</taxon>
        <taxon>Anoxybacillaceae</taxon>
        <taxon>Paranoxybacillus</taxon>
    </lineage>
</organism>
<proteinExistence type="predicted"/>
<dbReference type="InterPro" id="IPR018672">
    <property type="entry name" value="DUF2140"/>
</dbReference>
<dbReference type="AlphaFoldDB" id="A0A7V9Z1S8"/>
<dbReference type="Pfam" id="PF09911">
    <property type="entry name" value="DUF2140"/>
    <property type="match status" value="1"/>
</dbReference>
<keyword evidence="1" id="KW-0472">Membrane</keyword>
<keyword evidence="1" id="KW-0812">Transmembrane</keyword>
<evidence type="ECO:0000313" key="3">
    <source>
        <dbReference type="Proteomes" id="UP000580891"/>
    </source>
</evidence>
<sequence length="191" mass="22058">MKWKTLFFVLLGGNIVIISIVLFLMLQPSDEVKKLGTLPNTNVAELTVYSSKEHLNFIINDYIKKKTKNHPLQYDIQLTDRVHLKSKIPLFGREVDFLVTFEPKVVDNGNLKLVNPEMTLGELRLPVNYILKYLQKNASLPEEVVINPAKRFIYIHLNEIKLSNGYRIQAKKFDLVNDEIVLTLLVPIRSK</sequence>
<evidence type="ECO:0000313" key="2">
    <source>
        <dbReference type="EMBL" id="MBA2872340.1"/>
    </source>
</evidence>
<feature type="transmembrane region" description="Helical" evidence="1">
    <location>
        <begin position="6"/>
        <end position="26"/>
    </location>
</feature>
<name>A0A7V9Z1S8_9BACL</name>
<dbReference type="Proteomes" id="UP000580891">
    <property type="component" value="Unassembled WGS sequence"/>
</dbReference>